<evidence type="ECO:0000256" key="2">
    <source>
        <dbReference type="ARBA" id="ARBA00023141"/>
    </source>
</evidence>
<protein>
    <submittedName>
        <fullName evidence="4">Shikimate dehydrogenase</fullName>
    </submittedName>
</protein>
<comment type="caution">
    <text evidence="4">The sequence shown here is derived from an EMBL/GenBank/DDBJ whole genome shotgun (WGS) entry which is preliminary data.</text>
</comment>
<accession>A0ABN2XRY6</accession>
<dbReference type="InterPro" id="IPR036291">
    <property type="entry name" value="NAD(P)-bd_dom_sf"/>
</dbReference>
<dbReference type="SUPFAM" id="SSF51735">
    <property type="entry name" value="NAD(P)-binding Rossmann-fold domains"/>
    <property type="match status" value="1"/>
</dbReference>
<organism evidence="4 5">
    <name type="scientific">Kocuria atrinae</name>
    <dbReference type="NCBI Taxonomy" id="592377"/>
    <lineage>
        <taxon>Bacteria</taxon>
        <taxon>Bacillati</taxon>
        <taxon>Actinomycetota</taxon>
        <taxon>Actinomycetes</taxon>
        <taxon>Micrococcales</taxon>
        <taxon>Micrococcaceae</taxon>
        <taxon>Kocuria</taxon>
    </lineage>
</organism>
<keyword evidence="2" id="KW-0028">Amino-acid biosynthesis</keyword>
<dbReference type="Pfam" id="PF08501">
    <property type="entry name" value="Shikimate_dh_N"/>
    <property type="match status" value="1"/>
</dbReference>
<dbReference type="PANTHER" id="PTHR21089">
    <property type="entry name" value="SHIKIMATE DEHYDROGENASE"/>
    <property type="match status" value="1"/>
</dbReference>
<comment type="pathway">
    <text evidence="1">Metabolic intermediate biosynthesis; chorismate biosynthesis; chorismate from D-erythrose 4-phosphate and phosphoenolpyruvate: step 4/7.</text>
</comment>
<sequence length="300" mass="31923">MERRAAAVLGHPVGHSLSPSLHAAAYRVMGVEWDYTRWDVETEQWGRFWSERAAEGHWRGFSVTMPLKSLAAAQADERTALVEVLGVANTLVFRDDGSVVADNTDVTGIMAAVTAAREIPVQPRGAILGGGGTATAAVAALHALGAPSIDVFVRSLDRAGKVTDAAARLGVNVTVRAWDEAAASLSDYDAVVCTLPPHGADELAAEFATLDATANGVLLDAAYDPWPSAIARSWQAAGGAIAPGIDMLIFQAVDQVRWFALGRADRPVPREAEVTAAMCRAVNRPERVIPQRVRDARLNR</sequence>
<dbReference type="SUPFAM" id="SSF53223">
    <property type="entry name" value="Aminoacid dehydrogenase-like, N-terminal domain"/>
    <property type="match status" value="1"/>
</dbReference>
<evidence type="ECO:0000256" key="1">
    <source>
        <dbReference type="ARBA" id="ARBA00004871"/>
    </source>
</evidence>
<dbReference type="Proteomes" id="UP001500166">
    <property type="component" value="Unassembled WGS sequence"/>
</dbReference>
<dbReference type="InterPro" id="IPR046346">
    <property type="entry name" value="Aminoacid_DH-like_N_sf"/>
</dbReference>
<dbReference type="RefSeq" id="WP_344224313.1">
    <property type="nucleotide sequence ID" value="NZ_BAAAQA010000015.1"/>
</dbReference>
<dbReference type="InterPro" id="IPR013708">
    <property type="entry name" value="Shikimate_DH-bd_N"/>
</dbReference>
<dbReference type="Gene3D" id="3.40.50.720">
    <property type="entry name" value="NAD(P)-binding Rossmann-like Domain"/>
    <property type="match status" value="1"/>
</dbReference>
<proteinExistence type="predicted"/>
<evidence type="ECO:0000313" key="4">
    <source>
        <dbReference type="EMBL" id="GAA2115960.1"/>
    </source>
</evidence>
<dbReference type="PANTHER" id="PTHR21089:SF1">
    <property type="entry name" value="BIFUNCTIONAL 3-DEHYDROQUINATE DEHYDRATASE_SHIKIMATE DEHYDROGENASE, CHLOROPLASTIC"/>
    <property type="match status" value="1"/>
</dbReference>
<dbReference type="Gene3D" id="3.40.50.10860">
    <property type="entry name" value="Leucine Dehydrogenase, chain A, domain 1"/>
    <property type="match status" value="1"/>
</dbReference>
<feature type="domain" description="Shikimate dehydrogenase substrate binding N-terminal" evidence="3">
    <location>
        <begin position="8"/>
        <end position="91"/>
    </location>
</feature>
<gene>
    <name evidence="4" type="ORF">GCM10009824_14290</name>
</gene>
<reference evidence="4 5" key="1">
    <citation type="journal article" date="2019" name="Int. J. Syst. Evol. Microbiol.">
        <title>The Global Catalogue of Microorganisms (GCM) 10K type strain sequencing project: providing services to taxonomists for standard genome sequencing and annotation.</title>
        <authorList>
            <consortium name="The Broad Institute Genomics Platform"/>
            <consortium name="The Broad Institute Genome Sequencing Center for Infectious Disease"/>
            <person name="Wu L."/>
            <person name="Ma J."/>
        </authorList>
    </citation>
    <scope>NUCLEOTIDE SEQUENCE [LARGE SCALE GENOMIC DNA]</scope>
    <source>
        <strain evidence="4 5">JCM 15914</strain>
    </source>
</reference>
<name>A0ABN2XRY6_9MICC</name>
<evidence type="ECO:0000313" key="5">
    <source>
        <dbReference type="Proteomes" id="UP001500166"/>
    </source>
</evidence>
<evidence type="ECO:0000259" key="3">
    <source>
        <dbReference type="Pfam" id="PF08501"/>
    </source>
</evidence>
<dbReference type="InterPro" id="IPR022893">
    <property type="entry name" value="Shikimate_DH_fam"/>
</dbReference>
<keyword evidence="5" id="KW-1185">Reference proteome</keyword>
<dbReference type="EMBL" id="BAAAQA010000015">
    <property type="protein sequence ID" value="GAA2115960.1"/>
    <property type="molecule type" value="Genomic_DNA"/>
</dbReference>
<keyword evidence="2" id="KW-0057">Aromatic amino acid biosynthesis</keyword>